<protein>
    <submittedName>
        <fullName evidence="2">Uncharacterized protein</fullName>
    </submittedName>
</protein>
<feature type="region of interest" description="Disordered" evidence="1">
    <location>
        <begin position="60"/>
        <end position="97"/>
    </location>
</feature>
<organism evidence="2 3">
    <name type="scientific">Knufia fluminis</name>
    <dbReference type="NCBI Taxonomy" id="191047"/>
    <lineage>
        <taxon>Eukaryota</taxon>
        <taxon>Fungi</taxon>
        <taxon>Dikarya</taxon>
        <taxon>Ascomycota</taxon>
        <taxon>Pezizomycotina</taxon>
        <taxon>Eurotiomycetes</taxon>
        <taxon>Chaetothyriomycetidae</taxon>
        <taxon>Chaetothyriales</taxon>
        <taxon>Trichomeriaceae</taxon>
        <taxon>Knufia</taxon>
    </lineage>
</organism>
<gene>
    <name evidence="2" type="ORF">OHC33_006122</name>
</gene>
<dbReference type="AlphaFoldDB" id="A0AAN8I8F5"/>
<keyword evidence="3" id="KW-1185">Reference proteome</keyword>
<reference evidence="2 3" key="1">
    <citation type="submission" date="2022-12" db="EMBL/GenBank/DDBJ databases">
        <title>Genomic features and morphological characterization of a novel Knufia sp. strain isolated from spacecraft assembly facility.</title>
        <authorList>
            <person name="Teixeira M."/>
            <person name="Chander A.M."/>
            <person name="Stajich J.E."/>
            <person name="Venkateswaran K."/>
        </authorList>
    </citation>
    <scope>NUCLEOTIDE SEQUENCE [LARGE SCALE GENOMIC DNA]</scope>
    <source>
        <strain evidence="2 3">FJI-L2-BK-P2</strain>
    </source>
</reference>
<evidence type="ECO:0000256" key="1">
    <source>
        <dbReference type="SAM" id="MobiDB-lite"/>
    </source>
</evidence>
<dbReference type="Proteomes" id="UP001316803">
    <property type="component" value="Unassembled WGS sequence"/>
</dbReference>
<sequence length="126" mass="14242">MSAMSRHLSRELPLTRELSIEETYSLASLARRKSNSSASKTDLRQRLGTAQLLEALEDVIRNSPPPSPQQSCLKPTTSQHHIQWAQLDTPKQESKPEIDEYGFAYTDYDDDEDDSLSLCRTVSRSS</sequence>
<evidence type="ECO:0000313" key="2">
    <source>
        <dbReference type="EMBL" id="KAK5953000.1"/>
    </source>
</evidence>
<accession>A0AAN8I8F5</accession>
<proteinExistence type="predicted"/>
<feature type="compositionally biased region" description="Polar residues" evidence="1">
    <location>
        <begin position="69"/>
        <end position="81"/>
    </location>
</feature>
<name>A0AAN8I8F5_9EURO</name>
<comment type="caution">
    <text evidence="2">The sequence shown here is derived from an EMBL/GenBank/DDBJ whole genome shotgun (WGS) entry which is preliminary data.</text>
</comment>
<dbReference type="EMBL" id="JAKLMC020000013">
    <property type="protein sequence ID" value="KAK5953000.1"/>
    <property type="molecule type" value="Genomic_DNA"/>
</dbReference>
<evidence type="ECO:0000313" key="3">
    <source>
        <dbReference type="Proteomes" id="UP001316803"/>
    </source>
</evidence>